<accession>A0A154QGM8</accession>
<feature type="domain" description="Ig-like SoxY" evidence="2">
    <location>
        <begin position="62"/>
        <end position="162"/>
    </location>
</feature>
<evidence type="ECO:0000313" key="4">
    <source>
        <dbReference type="Proteomes" id="UP000076131"/>
    </source>
</evidence>
<dbReference type="InterPro" id="IPR032711">
    <property type="entry name" value="SoxY"/>
</dbReference>
<reference evidence="3 4" key="1">
    <citation type="journal article" date="2016" name="MBio">
        <title>Lateral Gene Transfer in a Heavy Metal-Contaminated-Groundwater Microbial Community.</title>
        <authorList>
            <person name="Hemme C.L."/>
            <person name="Green S.J."/>
            <person name="Rishishwar L."/>
            <person name="Prakash O."/>
            <person name="Pettenato A."/>
            <person name="Chakraborty R."/>
            <person name="Deutschbauer A.M."/>
            <person name="Van Nostrand J.D."/>
            <person name="Wu L."/>
            <person name="He Z."/>
            <person name="Jordan I.K."/>
            <person name="Hazen T.C."/>
            <person name="Arkin A.P."/>
            <person name="Kostka J.E."/>
            <person name="Zhou J."/>
        </authorList>
    </citation>
    <scope>NUCLEOTIDE SEQUENCE [LARGE SCALE GENOMIC DNA]</scope>
    <source>
        <strain evidence="3 4">FW104-T7</strain>
    </source>
</reference>
<comment type="caution">
    <text evidence="3">The sequence shown here is derived from an EMBL/GenBank/DDBJ whole genome shotgun (WGS) entry which is preliminary data.</text>
</comment>
<gene>
    <name evidence="3" type="ORF">RHOFW104T7_15620</name>
</gene>
<keyword evidence="1" id="KW-0732">Signal</keyword>
<organism evidence="3 4">
    <name type="scientific">Rhodanobacter thiooxydans</name>
    <dbReference type="NCBI Taxonomy" id="416169"/>
    <lineage>
        <taxon>Bacteria</taxon>
        <taxon>Pseudomonadati</taxon>
        <taxon>Pseudomonadota</taxon>
        <taxon>Gammaproteobacteria</taxon>
        <taxon>Lysobacterales</taxon>
        <taxon>Rhodanobacteraceae</taxon>
        <taxon>Rhodanobacter</taxon>
    </lineage>
</organism>
<dbReference type="Proteomes" id="UP000076131">
    <property type="component" value="Unassembled WGS sequence"/>
</dbReference>
<evidence type="ECO:0000256" key="1">
    <source>
        <dbReference type="ARBA" id="ARBA00022729"/>
    </source>
</evidence>
<name>A0A154QGM8_9GAMM</name>
<dbReference type="PROSITE" id="PS51318">
    <property type="entry name" value="TAT"/>
    <property type="match status" value="1"/>
</dbReference>
<dbReference type="NCBIfam" id="TIGR04488">
    <property type="entry name" value="SoxY_true_GGCGG"/>
    <property type="match status" value="1"/>
</dbReference>
<dbReference type="InterPro" id="IPR019546">
    <property type="entry name" value="TAT_signal_bac_arc"/>
</dbReference>
<evidence type="ECO:0000259" key="2">
    <source>
        <dbReference type="Pfam" id="PF13501"/>
    </source>
</evidence>
<dbReference type="InterPro" id="IPR038162">
    <property type="entry name" value="SoxY_sf"/>
</dbReference>
<sequence>MKSNRRDFLKLAGGGSALALLVGSGWIPTRAWAADDVLHALAPGDSRKEFEAHTIDELVKALGGTQAQLSKDVDLTAPDIAENGAVVPVEVQSNLPNTKLIAIACEKNPNALTAACHIPDGTEPYVSLRMKLAQTAKVTALVQTDKGFFYAERLVKVTLGGCGG</sequence>
<dbReference type="Pfam" id="PF13501">
    <property type="entry name" value="SoxY"/>
    <property type="match status" value="1"/>
</dbReference>
<dbReference type="NCBIfam" id="TIGR01409">
    <property type="entry name" value="TAT_signal_seq"/>
    <property type="match status" value="1"/>
</dbReference>
<evidence type="ECO:0000313" key="3">
    <source>
        <dbReference type="EMBL" id="KZC23127.1"/>
    </source>
</evidence>
<dbReference type="eggNOG" id="COG5501">
    <property type="taxonomic scope" value="Bacteria"/>
</dbReference>
<dbReference type="EMBL" id="LVJS01000050">
    <property type="protein sequence ID" value="KZC23127.1"/>
    <property type="molecule type" value="Genomic_DNA"/>
</dbReference>
<dbReference type="RefSeq" id="WP_008438949.1">
    <property type="nucleotide sequence ID" value="NZ_LVJS01000050.1"/>
</dbReference>
<dbReference type="STRING" id="416169.RHOFW104T7_15620"/>
<dbReference type="InterPro" id="IPR006311">
    <property type="entry name" value="TAT_signal"/>
</dbReference>
<proteinExistence type="predicted"/>
<dbReference type="Gene3D" id="2.60.40.2470">
    <property type="entry name" value="SoxY domain"/>
    <property type="match status" value="1"/>
</dbReference>
<keyword evidence="4" id="KW-1185">Reference proteome</keyword>
<protein>
    <submittedName>
        <fullName evidence="3">Thiosulfate oxidation carrier protein SoxY</fullName>
    </submittedName>
</protein>
<dbReference type="AlphaFoldDB" id="A0A154QGM8"/>
<dbReference type="InterPro" id="IPR016568">
    <property type="entry name" value="Sulphur_oxidation_SoxY"/>
</dbReference>